<evidence type="ECO:0000256" key="2">
    <source>
        <dbReference type="ARBA" id="ARBA00022448"/>
    </source>
</evidence>
<keyword evidence="6" id="KW-0472">Membrane</keyword>
<keyword evidence="10" id="KW-1185">Reference proteome</keyword>
<organism evidence="9 10">
    <name type="scientific">Elstera cyanobacteriorum</name>
    <dbReference type="NCBI Taxonomy" id="2022747"/>
    <lineage>
        <taxon>Bacteria</taxon>
        <taxon>Pseudomonadati</taxon>
        <taxon>Pseudomonadota</taxon>
        <taxon>Alphaproteobacteria</taxon>
        <taxon>Rhodospirillales</taxon>
        <taxon>Rhodospirillaceae</taxon>
        <taxon>Elstera</taxon>
    </lineage>
</organism>
<comment type="caution">
    <text evidence="9">The sequence shown here is derived from an EMBL/GenBank/DDBJ whole genome shotgun (WGS) entry which is preliminary data.</text>
</comment>
<dbReference type="Proteomes" id="UP000216361">
    <property type="component" value="Unassembled WGS sequence"/>
</dbReference>
<dbReference type="InterPro" id="IPR044527">
    <property type="entry name" value="NrtA/CpmA_ABC-bd_dom"/>
</dbReference>
<feature type="signal peptide" evidence="8">
    <location>
        <begin position="1"/>
        <end position="32"/>
    </location>
</feature>
<keyword evidence="5 8" id="KW-0732">Signal</keyword>
<evidence type="ECO:0000313" key="10">
    <source>
        <dbReference type="Proteomes" id="UP000216361"/>
    </source>
</evidence>
<protein>
    <submittedName>
        <fullName evidence="9">Bicarbonate-binding protein</fullName>
    </submittedName>
</protein>
<dbReference type="OrthoDB" id="570524at2"/>
<dbReference type="Pfam" id="PF13379">
    <property type="entry name" value="NMT1_2"/>
    <property type="match status" value="1"/>
</dbReference>
<evidence type="ECO:0000256" key="5">
    <source>
        <dbReference type="ARBA" id="ARBA00022729"/>
    </source>
</evidence>
<evidence type="ECO:0000256" key="6">
    <source>
        <dbReference type="ARBA" id="ARBA00023136"/>
    </source>
</evidence>
<dbReference type="RefSeq" id="WP_094409638.1">
    <property type="nucleotide sequence ID" value="NZ_BMJZ01000002.1"/>
</dbReference>
<evidence type="ECO:0000256" key="3">
    <source>
        <dbReference type="ARBA" id="ARBA00022475"/>
    </source>
</evidence>
<name>A0A255XM97_9PROT</name>
<dbReference type="SUPFAM" id="SSF53850">
    <property type="entry name" value="Periplasmic binding protein-like II"/>
    <property type="match status" value="1"/>
</dbReference>
<evidence type="ECO:0000256" key="7">
    <source>
        <dbReference type="ARBA" id="ARBA00024031"/>
    </source>
</evidence>
<keyword evidence="4" id="KW-0997">Cell inner membrane</keyword>
<dbReference type="PANTHER" id="PTHR30024">
    <property type="entry name" value="ALIPHATIC SULFONATES-BINDING PROTEIN-RELATED"/>
    <property type="match status" value="1"/>
</dbReference>
<dbReference type="AlphaFoldDB" id="A0A255XM97"/>
<comment type="similarity">
    <text evidence="7">Belongs to the CmpA/NrtA family.</text>
</comment>
<reference evidence="9 10" key="1">
    <citation type="submission" date="2017-07" db="EMBL/GenBank/DDBJ databases">
        <title>Elstera cyanobacteriorum sp. nov., a novel bacterium isolated from cyanobacterial aggregates in a eutrophic lake.</title>
        <authorList>
            <person name="Cai H."/>
        </authorList>
    </citation>
    <scope>NUCLEOTIDE SEQUENCE [LARGE SCALE GENOMIC DNA]</scope>
    <source>
        <strain evidence="9 10">TH019</strain>
    </source>
</reference>
<dbReference type="GO" id="GO:0012505">
    <property type="term" value="C:endomembrane system"/>
    <property type="evidence" value="ECO:0007669"/>
    <property type="project" value="UniProtKB-SubCell"/>
</dbReference>
<dbReference type="PROSITE" id="PS51318">
    <property type="entry name" value="TAT"/>
    <property type="match status" value="1"/>
</dbReference>
<sequence length="423" mass="45505">MTDFSRRSVLKASGALATMAAAKALFPAGAFAQGAGVETTKAILGYIALTDASPLIIAKEKGFFAKYGMPDVEVVKQASWGTTRDNLELGAGGGGIDGAHILTPMPYLLQLGKISKNNTPVPMTILARLNTNGQAISVANAYKDLKVGLNAAPLKEVFKGVAASGKEIKVAMTFRGGTHDLWLRYWLAAGGIDPDKDVQTIVVPPPQMVANMKVGSMEAFCVGEPWNGQLVNQNIGYTAISTGEFWKDHPEKSLGMRTDWVEKNPKAAVALTAAVIEAQQWCDKPENKEEMCTIVGKRAWFNVPVADILGRAKGEFDFGTGRKETNAPFLMKFFADHASYPFQSHELWFLTENIRWGVLAPETDLAGAIKAVNGEAIWRAAAKLAGAVAPEGTSRGVETFFDGIKFDPANPQAYLAAQKIKRV</sequence>
<feature type="chain" id="PRO_5012061342" evidence="8">
    <location>
        <begin position="33"/>
        <end position="423"/>
    </location>
</feature>
<dbReference type="InterPro" id="IPR006311">
    <property type="entry name" value="TAT_signal"/>
</dbReference>
<keyword evidence="2" id="KW-0813">Transport</keyword>
<evidence type="ECO:0000313" key="9">
    <source>
        <dbReference type="EMBL" id="OYQ18076.1"/>
    </source>
</evidence>
<dbReference type="CDD" id="cd13553">
    <property type="entry name" value="PBP2_NrtA_CpmA_like"/>
    <property type="match status" value="1"/>
</dbReference>
<dbReference type="Gene3D" id="3.40.190.10">
    <property type="entry name" value="Periplasmic binding protein-like II"/>
    <property type="match status" value="2"/>
</dbReference>
<evidence type="ECO:0000256" key="4">
    <source>
        <dbReference type="ARBA" id="ARBA00022519"/>
    </source>
</evidence>
<evidence type="ECO:0000256" key="1">
    <source>
        <dbReference type="ARBA" id="ARBA00004308"/>
    </source>
</evidence>
<comment type="subcellular location">
    <subcellularLocation>
        <location evidence="1">Endomembrane system</location>
    </subcellularLocation>
</comment>
<evidence type="ECO:0000256" key="8">
    <source>
        <dbReference type="SAM" id="SignalP"/>
    </source>
</evidence>
<keyword evidence="3" id="KW-1003">Cell membrane</keyword>
<dbReference type="PANTHER" id="PTHR30024:SF7">
    <property type="entry name" value="NITRATE_NITRITE BINDING PROTEIN NRTA"/>
    <property type="match status" value="1"/>
</dbReference>
<proteinExistence type="inferred from homology"/>
<gene>
    <name evidence="9" type="ORF">CHR90_14020</name>
</gene>
<accession>A0A255XM97</accession>
<dbReference type="EMBL" id="NOXS01000033">
    <property type="protein sequence ID" value="OYQ18076.1"/>
    <property type="molecule type" value="Genomic_DNA"/>
</dbReference>